<dbReference type="RefSeq" id="WP_145250464.1">
    <property type="nucleotide sequence ID" value="NZ_CP036278.1"/>
</dbReference>
<sequence length="265" mass="29926" precursor="true">MTTRLSQLLLLSLLVLQATSGISIAEEQWRQLFNGKDLEGWTPKIRYSEAGENYNDTFRVEDGVIKVCYDKYDKFGARFGHLFFNEEFSSYRLRVEYRVVGEQVTGGAGWALKNSGLMIHGQKPETMAVDQQFPVSIEVQLLGGTGSGKRPTCNLCTPGTNVVMEGELHTQHCTNSTSPTFHGDEWVTAEVEVHGSGKIKHFINGELVLEYEQPQYDPKDETAKQFVDARKDNNLLIDKGTISIQSESHPFEFRKIEILVLDEEE</sequence>
<dbReference type="Gene3D" id="2.60.120.560">
    <property type="entry name" value="Exo-inulinase, domain 1"/>
    <property type="match status" value="1"/>
</dbReference>
<feature type="chain" id="PRO_5022022804" description="3-keto-alpha-glucoside-1,2-lyase/3-keto-2-hydroxy-glucal hydratase domain-containing protein" evidence="1">
    <location>
        <begin position="26"/>
        <end position="265"/>
    </location>
</feature>
<dbReference type="GO" id="GO:0016787">
    <property type="term" value="F:hydrolase activity"/>
    <property type="evidence" value="ECO:0007669"/>
    <property type="project" value="InterPro"/>
</dbReference>
<dbReference type="OrthoDB" id="9787527at2"/>
<keyword evidence="4" id="KW-1185">Reference proteome</keyword>
<dbReference type="AlphaFoldDB" id="A0A518AUR1"/>
<dbReference type="EMBL" id="CP036278">
    <property type="protein sequence ID" value="QDU58457.1"/>
    <property type="molecule type" value="Genomic_DNA"/>
</dbReference>
<feature type="domain" description="3-keto-alpha-glucoside-1,2-lyase/3-keto-2-hydroxy-glucal hydratase" evidence="2">
    <location>
        <begin position="28"/>
        <end position="258"/>
    </location>
</feature>
<organism evidence="3 4">
    <name type="scientific">Aeoliella mucimassa</name>
    <dbReference type="NCBI Taxonomy" id="2527972"/>
    <lineage>
        <taxon>Bacteria</taxon>
        <taxon>Pseudomonadati</taxon>
        <taxon>Planctomycetota</taxon>
        <taxon>Planctomycetia</taxon>
        <taxon>Pirellulales</taxon>
        <taxon>Lacipirellulaceae</taxon>
        <taxon>Aeoliella</taxon>
    </lineage>
</organism>
<feature type="signal peptide" evidence="1">
    <location>
        <begin position="1"/>
        <end position="25"/>
    </location>
</feature>
<evidence type="ECO:0000256" key="1">
    <source>
        <dbReference type="SAM" id="SignalP"/>
    </source>
</evidence>
<protein>
    <recommendedName>
        <fullName evidence="2">3-keto-alpha-glucoside-1,2-lyase/3-keto-2-hydroxy-glucal hydratase domain-containing protein</fullName>
    </recommendedName>
</protein>
<name>A0A518AUR1_9BACT</name>
<proteinExistence type="predicted"/>
<reference evidence="3 4" key="1">
    <citation type="submission" date="2019-02" db="EMBL/GenBank/DDBJ databases">
        <title>Deep-cultivation of Planctomycetes and their phenomic and genomic characterization uncovers novel biology.</title>
        <authorList>
            <person name="Wiegand S."/>
            <person name="Jogler M."/>
            <person name="Boedeker C."/>
            <person name="Pinto D."/>
            <person name="Vollmers J."/>
            <person name="Rivas-Marin E."/>
            <person name="Kohn T."/>
            <person name="Peeters S.H."/>
            <person name="Heuer A."/>
            <person name="Rast P."/>
            <person name="Oberbeckmann S."/>
            <person name="Bunk B."/>
            <person name="Jeske O."/>
            <person name="Meyerdierks A."/>
            <person name="Storesund J.E."/>
            <person name="Kallscheuer N."/>
            <person name="Luecker S."/>
            <person name="Lage O.M."/>
            <person name="Pohl T."/>
            <person name="Merkel B.J."/>
            <person name="Hornburger P."/>
            <person name="Mueller R.-W."/>
            <person name="Bruemmer F."/>
            <person name="Labrenz M."/>
            <person name="Spormann A.M."/>
            <person name="Op den Camp H."/>
            <person name="Overmann J."/>
            <person name="Amann R."/>
            <person name="Jetten M.S.M."/>
            <person name="Mascher T."/>
            <person name="Medema M.H."/>
            <person name="Devos D.P."/>
            <person name="Kaster A.-K."/>
            <person name="Ovreas L."/>
            <person name="Rohde M."/>
            <person name="Galperin M.Y."/>
            <person name="Jogler C."/>
        </authorList>
    </citation>
    <scope>NUCLEOTIDE SEQUENCE [LARGE SCALE GENOMIC DNA]</scope>
    <source>
        <strain evidence="3 4">Pan181</strain>
    </source>
</reference>
<dbReference type="Proteomes" id="UP000315750">
    <property type="component" value="Chromosome"/>
</dbReference>
<dbReference type="KEGG" id="amuc:Pan181_46930"/>
<dbReference type="InterPro" id="IPR010496">
    <property type="entry name" value="AL/BT2_dom"/>
</dbReference>
<dbReference type="Pfam" id="PF06439">
    <property type="entry name" value="3keto-disac_hyd"/>
    <property type="match status" value="1"/>
</dbReference>
<evidence type="ECO:0000259" key="2">
    <source>
        <dbReference type="Pfam" id="PF06439"/>
    </source>
</evidence>
<evidence type="ECO:0000313" key="3">
    <source>
        <dbReference type="EMBL" id="QDU58457.1"/>
    </source>
</evidence>
<keyword evidence="1" id="KW-0732">Signal</keyword>
<accession>A0A518AUR1</accession>
<evidence type="ECO:0000313" key="4">
    <source>
        <dbReference type="Proteomes" id="UP000315750"/>
    </source>
</evidence>
<gene>
    <name evidence="3" type="ORF">Pan181_46930</name>
</gene>